<evidence type="ECO:0000313" key="6">
    <source>
        <dbReference type="Proteomes" id="UP000499080"/>
    </source>
</evidence>
<organism evidence="5 6">
    <name type="scientific">Araneus ventricosus</name>
    <name type="common">Orbweaver spider</name>
    <name type="synonym">Epeira ventricosa</name>
    <dbReference type="NCBI Taxonomy" id="182803"/>
    <lineage>
        <taxon>Eukaryota</taxon>
        <taxon>Metazoa</taxon>
        <taxon>Ecdysozoa</taxon>
        <taxon>Arthropoda</taxon>
        <taxon>Chelicerata</taxon>
        <taxon>Arachnida</taxon>
        <taxon>Araneae</taxon>
        <taxon>Araneomorphae</taxon>
        <taxon>Entelegynae</taxon>
        <taxon>Araneoidea</taxon>
        <taxon>Araneidae</taxon>
        <taxon>Araneus</taxon>
    </lineage>
</organism>
<dbReference type="Gene3D" id="3.10.10.10">
    <property type="entry name" value="HIV Type 1 Reverse Transcriptase, subunit A, domain 1"/>
    <property type="match status" value="1"/>
</dbReference>
<comment type="caution">
    <text evidence="5">The sequence shown here is derived from an EMBL/GenBank/DDBJ whole genome shotgun (WGS) entry which is preliminary data.</text>
</comment>
<reference evidence="5 6" key="1">
    <citation type="journal article" date="2019" name="Sci. Rep.">
        <title>Orb-weaving spider Araneus ventricosus genome elucidates the spidroin gene catalogue.</title>
        <authorList>
            <person name="Kono N."/>
            <person name="Nakamura H."/>
            <person name="Ohtoshi R."/>
            <person name="Moran D.A.P."/>
            <person name="Shinohara A."/>
            <person name="Yoshida Y."/>
            <person name="Fujiwara M."/>
            <person name="Mori M."/>
            <person name="Tomita M."/>
            <person name="Arakawa K."/>
        </authorList>
    </citation>
    <scope>NUCLEOTIDE SEQUENCE [LARGE SCALE GENOMIC DNA]</scope>
</reference>
<dbReference type="Proteomes" id="UP000499080">
    <property type="component" value="Unassembled WGS sequence"/>
</dbReference>
<dbReference type="InterPro" id="IPR041588">
    <property type="entry name" value="Integrase_H2C2"/>
</dbReference>
<dbReference type="Pfam" id="PF13650">
    <property type="entry name" value="Asp_protease_2"/>
    <property type="match status" value="1"/>
</dbReference>
<keyword evidence="6" id="KW-1185">Reference proteome</keyword>
<evidence type="ECO:0000259" key="2">
    <source>
        <dbReference type="Pfam" id="PF00078"/>
    </source>
</evidence>
<dbReference type="GO" id="GO:0071897">
    <property type="term" value="P:DNA biosynthetic process"/>
    <property type="evidence" value="ECO:0007669"/>
    <property type="project" value="UniProtKB-ARBA"/>
</dbReference>
<dbReference type="InterPro" id="IPR043128">
    <property type="entry name" value="Rev_trsase/Diguanyl_cyclase"/>
</dbReference>
<dbReference type="Gene3D" id="3.30.70.270">
    <property type="match status" value="1"/>
</dbReference>
<feature type="compositionally biased region" description="Polar residues" evidence="1">
    <location>
        <begin position="444"/>
        <end position="458"/>
    </location>
</feature>
<dbReference type="InterPro" id="IPR040676">
    <property type="entry name" value="DUF5641"/>
</dbReference>
<dbReference type="Pfam" id="PF03564">
    <property type="entry name" value="DUF1759"/>
    <property type="match status" value="1"/>
</dbReference>
<dbReference type="EMBL" id="BGPR01001881">
    <property type="protein sequence ID" value="GBM63659.1"/>
    <property type="molecule type" value="Genomic_DNA"/>
</dbReference>
<accession>A0A4Y2HEF5</accession>
<dbReference type="InterPro" id="IPR043502">
    <property type="entry name" value="DNA/RNA_pol_sf"/>
</dbReference>
<feature type="region of interest" description="Disordered" evidence="1">
    <location>
        <begin position="432"/>
        <end position="458"/>
    </location>
</feature>
<evidence type="ECO:0000256" key="1">
    <source>
        <dbReference type="SAM" id="MobiDB-lite"/>
    </source>
</evidence>
<dbReference type="Pfam" id="PF18701">
    <property type="entry name" value="DUF5641"/>
    <property type="match status" value="1"/>
</dbReference>
<proteinExistence type="predicted"/>
<dbReference type="PANTHER" id="PTHR47331:SF5">
    <property type="entry name" value="RIBONUCLEASE H"/>
    <property type="match status" value="1"/>
</dbReference>
<name>A0A4Y2HEF5_ARAVE</name>
<feature type="domain" description="Reverse transcriptase" evidence="2">
    <location>
        <begin position="824"/>
        <end position="943"/>
    </location>
</feature>
<sequence>MDLERLKAKRTTTRSLFTRLTTKINTGIETPVGENLNKEVKLGDLCELRCQLIEKINELKELDLQVEKVVNISEIEKEVTDSEKYRETGIVLKSRLDRCISSLERMSNILQTNQNTEHAVGVTETNVIPYKTESNVKLPQITICTFNGDCSEWLNFYNSFEVAIHNNESLSKIEKFTYLKSYLRGTALTAVSGFSLTNENYDSSIELLKQRFGRKDLAINTHMNKLLQLEAVKSVNNLIALRKLHDSIETQVRSLQSLNVNTETYSNLLFPVILQKIPLEINLQYNRQRKDEAIDIKDLITFIRKEIECRENAFPMSNPGSYFEKEWRQPNQKQNHLIKPNFKSSHAMMNHSEPGSNCVFCSKGNKSETDHSSENCPLSVQERKDAIKLSNRCYLCFKLSHTARICRKKYLACRCKNRFLHHKLLCDTSFPHSEPPKDGDSTDRSSNQIKHSARVNSQGQIPTEVLSALNKKYGDSTFLQTFVAEINNKKVRGILDTGSSRSFVLRDIAEQLKLKPSAKEELLIYAFGSNGKKESFDIVDLNLRNIRNPQLSVNIKAAVTDRITQGKVSVPSKFIKEIASEKGLTLADDGCSSDIDLLIGSDFICEILGERNLKISKRLMVTNSIFGEILQGRINDEGKVNEIQVNYLSVMEGKMNYDKINEFWELENMGINSQENINLEMQILEKFEENTTYTNGRYETKLLWKDDQSQLNNNYEIAKKRLFNLNDKFKRDKNLYLNYKEIIQQQLKDGIVEYANCEPNNTCPGYFMPHHAVIREQKETTKVRICFDASSKSKGQVSLNDLLYSGPNLNPELLRIVLKFRIGKIAMCADIQRAFLEIGIIENDRKYLQFLWGQDNGTCLDLEGQPIRALKMKRVPFGVNCSPFILAATIRTHLKKYPHLEVTQKLNDLYVDDFLCSVETLSKAKEYYKDASQILKEAGMNLRKWVTSSPDLERWWKNNEVDYRGCVAESEVTQKVLGLVWNHHLDCLKVDIGNISNMKGTYLSKRSVLSICGMLFDPLGMLTPFTVRMKLLLQNTWERDLQWDDPLPPDIHETFHSWLDEVNTVSQISLSRPYFLNTETEPAEIHIFSDASPKAYGCVAYFRKVTDGTISSSFIVAKCRLAPLKKLSLARLELMGALVSARLAEYLQKTFPWITSDHIFFWSDSQITLHWINGDPLRWKEFVRNRVREIQEKTNRHHWNYCRGKTNPADKLTRGLSIHVLVQDDIWWHGPDWLTSQNLSFNNSADSEINEADIADELTKNYVPVMTVTEHCRNDFIDNLLNITNDYTKLIRIISYVFRFAANCRFPESKKFGPLKADERVRAENSLIRMVQEGKFQEEIKDLKRGKGVSNKSKLSSLNVFIDENGILKVGGRLKHSKLNVYSKHPILLPTNHILTTNILVYYHKKYLHLGAQALLYQVRQKFWPINGKHNCKKVIFKCIPCAKNKPVLTSQIMGDLPTDRVTPNHVFNVTAIQFDDFETLSPGHFLIGRPINGIVEPLLSEIKETRLSKWQKITKFSQSVWKVWKRDYLCNLQQRYKWKFKVNDVKVGVLIKNENLPGTKWLLGRISELFHGKDNQIRVVNIKLPNGTVLKRNVRDVAILPTEN</sequence>
<dbReference type="OrthoDB" id="6469925at2759"/>
<feature type="compositionally biased region" description="Basic and acidic residues" evidence="1">
    <location>
        <begin position="434"/>
        <end position="443"/>
    </location>
</feature>
<dbReference type="InterPro" id="IPR000477">
    <property type="entry name" value="RT_dom"/>
</dbReference>
<evidence type="ECO:0008006" key="7">
    <source>
        <dbReference type="Google" id="ProtNLM"/>
    </source>
</evidence>
<dbReference type="Gene3D" id="2.40.70.10">
    <property type="entry name" value="Acid Proteases"/>
    <property type="match status" value="1"/>
</dbReference>
<dbReference type="SUPFAM" id="SSF56672">
    <property type="entry name" value="DNA/RNA polymerases"/>
    <property type="match status" value="1"/>
</dbReference>
<dbReference type="Pfam" id="PF17921">
    <property type="entry name" value="Integrase_H2C2"/>
    <property type="match status" value="1"/>
</dbReference>
<gene>
    <name evidence="5" type="ORF">AVEN_253126_1</name>
</gene>
<dbReference type="InterPro" id="IPR021109">
    <property type="entry name" value="Peptidase_aspartic_dom_sf"/>
</dbReference>
<evidence type="ECO:0000313" key="5">
    <source>
        <dbReference type="EMBL" id="GBM63659.1"/>
    </source>
</evidence>
<feature type="domain" description="Integrase zinc-binding" evidence="3">
    <location>
        <begin position="1394"/>
        <end position="1447"/>
    </location>
</feature>
<dbReference type="Pfam" id="PF05380">
    <property type="entry name" value="Peptidase_A17"/>
    <property type="match status" value="1"/>
</dbReference>
<dbReference type="PANTHER" id="PTHR47331">
    <property type="entry name" value="PHD-TYPE DOMAIN-CONTAINING PROTEIN"/>
    <property type="match status" value="1"/>
</dbReference>
<protein>
    <recommendedName>
        <fullName evidence="7">Reverse transcriptase domain-containing protein</fullName>
    </recommendedName>
</protein>
<dbReference type="InterPro" id="IPR008042">
    <property type="entry name" value="Retrotrans_Pao"/>
</dbReference>
<dbReference type="Pfam" id="PF00078">
    <property type="entry name" value="RVT_1"/>
    <property type="match status" value="1"/>
</dbReference>
<feature type="domain" description="DUF5641" evidence="4">
    <location>
        <begin position="1509"/>
        <end position="1601"/>
    </location>
</feature>
<evidence type="ECO:0000259" key="4">
    <source>
        <dbReference type="Pfam" id="PF18701"/>
    </source>
</evidence>
<dbReference type="InterPro" id="IPR005312">
    <property type="entry name" value="DUF1759"/>
</dbReference>
<evidence type="ECO:0000259" key="3">
    <source>
        <dbReference type="Pfam" id="PF17921"/>
    </source>
</evidence>